<feature type="compositionally biased region" description="Basic and acidic residues" evidence="1">
    <location>
        <begin position="1"/>
        <end position="14"/>
    </location>
</feature>
<accession>A0AAV1TPJ8</accession>
<sequence>MSQHALENKGHATEDPTAPFGTDSVMYYVQRM</sequence>
<dbReference type="AlphaFoldDB" id="A0AAV1TPJ8"/>
<evidence type="ECO:0000313" key="2">
    <source>
        <dbReference type="EMBL" id="CAK7923522.1"/>
    </source>
</evidence>
<feature type="region of interest" description="Disordered" evidence="1">
    <location>
        <begin position="1"/>
        <end position="23"/>
    </location>
</feature>
<gene>
    <name evidence="2" type="ORF">PM001_LOCUS8672</name>
</gene>
<proteinExistence type="predicted"/>
<organism evidence="2 3">
    <name type="scientific">Peronospora matthiolae</name>
    <dbReference type="NCBI Taxonomy" id="2874970"/>
    <lineage>
        <taxon>Eukaryota</taxon>
        <taxon>Sar</taxon>
        <taxon>Stramenopiles</taxon>
        <taxon>Oomycota</taxon>
        <taxon>Peronosporomycetes</taxon>
        <taxon>Peronosporales</taxon>
        <taxon>Peronosporaceae</taxon>
        <taxon>Peronospora</taxon>
    </lineage>
</organism>
<evidence type="ECO:0000313" key="3">
    <source>
        <dbReference type="Proteomes" id="UP001162060"/>
    </source>
</evidence>
<name>A0AAV1TPJ8_9STRA</name>
<dbReference type="Proteomes" id="UP001162060">
    <property type="component" value="Unassembled WGS sequence"/>
</dbReference>
<reference evidence="2" key="1">
    <citation type="submission" date="2024-01" db="EMBL/GenBank/DDBJ databases">
        <authorList>
            <person name="Webb A."/>
        </authorList>
    </citation>
    <scope>NUCLEOTIDE SEQUENCE</scope>
    <source>
        <strain evidence="2">Pm1</strain>
    </source>
</reference>
<comment type="caution">
    <text evidence="2">The sequence shown here is derived from an EMBL/GenBank/DDBJ whole genome shotgun (WGS) entry which is preliminary data.</text>
</comment>
<dbReference type="EMBL" id="CAKLBY020000069">
    <property type="protein sequence ID" value="CAK7923522.1"/>
    <property type="molecule type" value="Genomic_DNA"/>
</dbReference>
<evidence type="ECO:0000256" key="1">
    <source>
        <dbReference type="SAM" id="MobiDB-lite"/>
    </source>
</evidence>
<protein>
    <submittedName>
        <fullName evidence="2">Uncharacterized protein</fullName>
    </submittedName>
</protein>